<organism evidence="1 2">
    <name type="scientific">Acinetobacter indicus</name>
    <dbReference type="NCBI Taxonomy" id="756892"/>
    <lineage>
        <taxon>Bacteria</taxon>
        <taxon>Pseudomonadati</taxon>
        <taxon>Pseudomonadota</taxon>
        <taxon>Gammaproteobacteria</taxon>
        <taxon>Moraxellales</taxon>
        <taxon>Moraxellaceae</taxon>
        <taxon>Acinetobacter</taxon>
    </lineage>
</organism>
<geneLocation type="plasmid" evidence="2">
    <name>pb18-3</name>
</geneLocation>
<sequence length="69" mass="7857">MNNHLILIDFRDSHTPGVTNLDQFKQAIAPLIALGFFDYQSRGRNSFMDLKASDRQDRSIGSVIKYQAI</sequence>
<name>A0A6C0Y935_9GAMM</name>
<gene>
    <name evidence="1" type="ORF">FSC09_17250</name>
</gene>
<evidence type="ECO:0000313" key="1">
    <source>
        <dbReference type="EMBL" id="QIC72105.1"/>
    </source>
</evidence>
<dbReference type="Proteomes" id="UP000503440">
    <property type="component" value="Plasmid pB18-3"/>
</dbReference>
<dbReference type="EMBL" id="CP044458">
    <property type="protein sequence ID" value="QIC72105.1"/>
    <property type="molecule type" value="Genomic_DNA"/>
</dbReference>
<protein>
    <submittedName>
        <fullName evidence="1">Uncharacterized protein</fullName>
    </submittedName>
</protein>
<accession>A0A6C0Y935</accession>
<reference evidence="1 2" key="1">
    <citation type="submission" date="2019-09" db="EMBL/GenBank/DDBJ databases">
        <title>Non-baumannii Acinetobacter spp. carrying blaNDM-1 isolated in China.</title>
        <authorList>
            <person name="Cui C."/>
            <person name="Chen C."/>
            <person name="Sun J."/>
            <person name="Liu Y."/>
        </authorList>
    </citation>
    <scope>NUCLEOTIDE SEQUENCE [LARGE SCALE GENOMIC DNA]</scope>
    <source>
        <strain evidence="1 2">B18</strain>
        <plasmid evidence="2">pb18-3</plasmid>
    </source>
</reference>
<evidence type="ECO:0000313" key="2">
    <source>
        <dbReference type="Proteomes" id="UP000503440"/>
    </source>
</evidence>
<proteinExistence type="predicted"/>
<keyword evidence="1" id="KW-0614">Plasmid</keyword>
<dbReference type="AlphaFoldDB" id="A0A6C0Y935"/>